<protein>
    <recommendedName>
        <fullName evidence="3">Phage major capsid protein</fullName>
    </recommendedName>
</protein>
<gene>
    <name evidence="1" type="ORF">B739_1669</name>
</gene>
<accession>J9R003</accession>
<dbReference type="KEGG" id="rag:B739_1669"/>
<dbReference type="EMBL" id="CP003787">
    <property type="protein sequence ID" value="AFR36260.1"/>
    <property type="molecule type" value="Genomic_DNA"/>
</dbReference>
<reference evidence="1 2" key="1">
    <citation type="submission" date="2012-09" db="EMBL/GenBank/DDBJ databases">
        <title>Riemerella anatipestifer vaccine strains.</title>
        <authorList>
            <person name="Chun C.A."/>
            <person name="Shu W.M."/>
            <person name="Kang Z.D."/>
            <person name="Jia W.X."/>
        </authorList>
    </citation>
    <scope>NUCLEOTIDE SEQUENCE [LARGE SCALE GENOMIC DNA]</scope>
    <source>
        <strain evidence="1 2">RA-CH-1</strain>
    </source>
</reference>
<evidence type="ECO:0000313" key="1">
    <source>
        <dbReference type="EMBL" id="AFR36260.1"/>
    </source>
</evidence>
<dbReference type="PATRIC" id="fig|1228997.3.peg.1667"/>
<evidence type="ECO:0000313" key="2">
    <source>
        <dbReference type="Proteomes" id="UP000006276"/>
    </source>
</evidence>
<dbReference type="AlphaFoldDB" id="J9R003"/>
<keyword evidence="2" id="KW-1185">Reference proteome</keyword>
<dbReference type="STRING" id="34085.AB406_1725"/>
<evidence type="ECO:0008006" key="3">
    <source>
        <dbReference type="Google" id="ProtNLM"/>
    </source>
</evidence>
<dbReference type="Proteomes" id="UP000006276">
    <property type="component" value="Chromosome"/>
</dbReference>
<proteinExistence type="predicted"/>
<sequence>MLMSNVVQIFESKKFTPYGGITFLNKNLTNFHQKIDFELDPSEILGTYLEDTYEESKKADQKSISKSAIELLIKKTIDDVNTLSITGKYDASKKGADKPVFGTAMDGLNEIHKKIAKDTDNPAFLIPGDAVTQSNILDVVTKYEKQLPELAKPKVKVLFMNSTDLEDYTLAYEDRFGQNKFQDNASRTRLGKRLIVGLPNLTQGTIVSTVDNNLLKLIDEIDNPATISDIQIHDRILRVYGEFNLGYDYAINQLVYMHTADGSKNRGLNNREQNELIYPNERGLVA</sequence>
<dbReference type="HOGENOM" id="CLU_833735_0_0_10"/>
<name>J9R003_RIEAN</name>
<organism evidence="1 2">
    <name type="scientific">Riemerella anatipestifer RA-CH-1</name>
    <dbReference type="NCBI Taxonomy" id="1228997"/>
    <lineage>
        <taxon>Bacteria</taxon>
        <taxon>Pseudomonadati</taxon>
        <taxon>Bacteroidota</taxon>
        <taxon>Flavobacteriia</taxon>
        <taxon>Flavobacteriales</taxon>
        <taxon>Weeksellaceae</taxon>
        <taxon>Riemerella</taxon>
    </lineage>
</organism>